<dbReference type="AlphaFoldDB" id="A0A0D7BQM2"/>
<feature type="compositionally biased region" description="Polar residues" evidence="2">
    <location>
        <begin position="1"/>
        <end position="24"/>
    </location>
</feature>
<dbReference type="OrthoDB" id="654211at2759"/>
<dbReference type="SUPFAM" id="SSF57667">
    <property type="entry name" value="beta-beta-alpha zinc fingers"/>
    <property type="match status" value="1"/>
</dbReference>
<evidence type="ECO:0000313" key="5">
    <source>
        <dbReference type="Proteomes" id="UP000054007"/>
    </source>
</evidence>
<evidence type="ECO:0000259" key="3">
    <source>
        <dbReference type="PROSITE" id="PS50157"/>
    </source>
</evidence>
<dbReference type="Pfam" id="PF00096">
    <property type="entry name" value="zf-C2H2"/>
    <property type="match status" value="1"/>
</dbReference>
<keyword evidence="1" id="KW-0479">Metal-binding</keyword>
<dbReference type="Gene3D" id="3.30.160.60">
    <property type="entry name" value="Classic Zinc Finger"/>
    <property type="match status" value="2"/>
</dbReference>
<keyword evidence="1" id="KW-0862">Zinc</keyword>
<organism evidence="4 5">
    <name type="scientific">Cylindrobasidium torrendii FP15055 ss-10</name>
    <dbReference type="NCBI Taxonomy" id="1314674"/>
    <lineage>
        <taxon>Eukaryota</taxon>
        <taxon>Fungi</taxon>
        <taxon>Dikarya</taxon>
        <taxon>Basidiomycota</taxon>
        <taxon>Agaricomycotina</taxon>
        <taxon>Agaricomycetes</taxon>
        <taxon>Agaricomycetidae</taxon>
        <taxon>Agaricales</taxon>
        <taxon>Marasmiineae</taxon>
        <taxon>Physalacriaceae</taxon>
        <taxon>Cylindrobasidium</taxon>
    </lineage>
</organism>
<keyword evidence="5" id="KW-1185">Reference proteome</keyword>
<evidence type="ECO:0000256" key="1">
    <source>
        <dbReference type="PROSITE-ProRule" id="PRU00042"/>
    </source>
</evidence>
<evidence type="ECO:0000256" key="2">
    <source>
        <dbReference type="SAM" id="MobiDB-lite"/>
    </source>
</evidence>
<evidence type="ECO:0000313" key="4">
    <source>
        <dbReference type="EMBL" id="KIY72540.1"/>
    </source>
</evidence>
<dbReference type="EMBL" id="KN880442">
    <property type="protein sequence ID" value="KIY72540.1"/>
    <property type="molecule type" value="Genomic_DNA"/>
</dbReference>
<protein>
    <recommendedName>
        <fullName evidence="3">C2H2-type domain-containing protein</fullName>
    </recommendedName>
</protein>
<dbReference type="PROSITE" id="PS50157">
    <property type="entry name" value="ZINC_FINGER_C2H2_2"/>
    <property type="match status" value="1"/>
</dbReference>
<name>A0A0D7BQM2_9AGAR</name>
<feature type="compositionally biased region" description="Polar residues" evidence="2">
    <location>
        <begin position="31"/>
        <end position="58"/>
    </location>
</feature>
<sequence length="131" mass="13915">MSNKGNNYTNTLHTAPTSPTTESTLAGAVTMPSSSTSAGSATQPSGATTSRGPDVNTLRNTRGQEARFFCDVDGCPSQATGFTTKASLQRHITDKHSGMQYICLYPGCGRKYADSTSLNRHIKDKNHAQVS</sequence>
<keyword evidence="1" id="KW-0863">Zinc-finger</keyword>
<dbReference type="PROSITE" id="PS00028">
    <property type="entry name" value="ZINC_FINGER_C2H2_1"/>
    <property type="match status" value="1"/>
</dbReference>
<reference evidence="4 5" key="1">
    <citation type="journal article" date="2015" name="Fungal Genet. Biol.">
        <title>Evolution of novel wood decay mechanisms in Agaricales revealed by the genome sequences of Fistulina hepatica and Cylindrobasidium torrendii.</title>
        <authorList>
            <person name="Floudas D."/>
            <person name="Held B.W."/>
            <person name="Riley R."/>
            <person name="Nagy L.G."/>
            <person name="Koehler G."/>
            <person name="Ransdell A.S."/>
            <person name="Younus H."/>
            <person name="Chow J."/>
            <person name="Chiniquy J."/>
            <person name="Lipzen A."/>
            <person name="Tritt A."/>
            <person name="Sun H."/>
            <person name="Haridas S."/>
            <person name="LaButti K."/>
            <person name="Ohm R.A."/>
            <person name="Kues U."/>
            <person name="Blanchette R.A."/>
            <person name="Grigoriev I.V."/>
            <person name="Minto R.E."/>
            <person name="Hibbett D.S."/>
        </authorList>
    </citation>
    <scope>NUCLEOTIDE SEQUENCE [LARGE SCALE GENOMIC DNA]</scope>
    <source>
        <strain evidence="4 5">FP15055 ss-10</strain>
    </source>
</reference>
<dbReference type="GO" id="GO:0008270">
    <property type="term" value="F:zinc ion binding"/>
    <property type="evidence" value="ECO:0007669"/>
    <property type="project" value="UniProtKB-KW"/>
</dbReference>
<proteinExistence type="predicted"/>
<feature type="domain" description="C2H2-type" evidence="3">
    <location>
        <begin position="101"/>
        <end position="131"/>
    </location>
</feature>
<dbReference type="InterPro" id="IPR036236">
    <property type="entry name" value="Znf_C2H2_sf"/>
</dbReference>
<feature type="region of interest" description="Disordered" evidence="2">
    <location>
        <begin position="1"/>
        <end position="58"/>
    </location>
</feature>
<dbReference type="InterPro" id="IPR013087">
    <property type="entry name" value="Znf_C2H2_type"/>
</dbReference>
<gene>
    <name evidence="4" type="ORF">CYLTODRAFT_449706</name>
</gene>
<dbReference type="SMART" id="SM00355">
    <property type="entry name" value="ZnF_C2H2"/>
    <property type="match status" value="2"/>
</dbReference>
<dbReference type="Proteomes" id="UP000054007">
    <property type="component" value="Unassembled WGS sequence"/>
</dbReference>
<accession>A0A0D7BQM2</accession>